<organism evidence="2 3">
    <name type="scientific">Volvox africanus</name>
    <dbReference type="NCBI Taxonomy" id="51714"/>
    <lineage>
        <taxon>Eukaryota</taxon>
        <taxon>Viridiplantae</taxon>
        <taxon>Chlorophyta</taxon>
        <taxon>core chlorophytes</taxon>
        <taxon>Chlorophyceae</taxon>
        <taxon>CS clade</taxon>
        <taxon>Chlamydomonadales</taxon>
        <taxon>Volvocaceae</taxon>
        <taxon>Volvox</taxon>
    </lineage>
</organism>
<keyword evidence="3" id="KW-1185">Reference proteome</keyword>
<evidence type="ECO:0000313" key="3">
    <source>
        <dbReference type="Proteomes" id="UP000747399"/>
    </source>
</evidence>
<name>A0A8J4BJK5_9CHLO</name>
<dbReference type="EMBL" id="BNCO01000054">
    <property type="protein sequence ID" value="GIL62850.1"/>
    <property type="molecule type" value="Genomic_DNA"/>
</dbReference>
<sequence length="404" mass="43215">MKHFHGKLHVKVLALFATCVLMTEARAGRKLASTGDILGMRHKPPEADLSEEDVAINRTAEIANHAHFYSAADVLTRWAESTFALTAHAHKQLSLQPNSGNDSSCVYDGVQCLFNPYMVMDTAFPAAELHAEKVLKRFATEARHCRQAADRPSCHLDTNCDWDDVTGACFLAHDPHSDFTSSISPCRGALRALASAPASPGVDMIYTAVSAACWHRAPDLSSIRPCGGAACRLYKAGTGASWSGGGGGAGLPEDRCMPYLGIASSLAPADVYALMKRYFGVKTFTAQELAKAMLVTQVAEPTPPGQQPPEVGPPAMLGYGNCSTAILHHTMRSACRAVEESTCITDSRCTWRHVVRGKHCVLSKDTVIEVLLGASRFTQAVHKAEAACQSASSLNACMSVVLTL</sequence>
<reference evidence="2" key="1">
    <citation type="journal article" date="2021" name="Proc. Natl. Acad. Sci. U.S.A.">
        <title>Three genomes in the algal genus Volvox reveal the fate of a haploid sex-determining region after a transition to homothallism.</title>
        <authorList>
            <person name="Yamamoto K."/>
            <person name="Hamaji T."/>
            <person name="Kawai-Toyooka H."/>
            <person name="Matsuzaki R."/>
            <person name="Takahashi F."/>
            <person name="Nishimura Y."/>
            <person name="Kawachi M."/>
            <person name="Noguchi H."/>
            <person name="Minakuchi Y."/>
            <person name="Umen J.G."/>
            <person name="Toyoda A."/>
            <person name="Nozaki H."/>
        </authorList>
    </citation>
    <scope>NUCLEOTIDE SEQUENCE</scope>
    <source>
        <strain evidence="2">NIES-3780</strain>
    </source>
</reference>
<accession>A0A8J4BJK5</accession>
<evidence type="ECO:0000313" key="2">
    <source>
        <dbReference type="EMBL" id="GIL62850.1"/>
    </source>
</evidence>
<comment type="caution">
    <text evidence="2">The sequence shown here is derived from an EMBL/GenBank/DDBJ whole genome shotgun (WGS) entry which is preliminary data.</text>
</comment>
<gene>
    <name evidence="2" type="ORF">Vafri_17071</name>
</gene>
<evidence type="ECO:0000256" key="1">
    <source>
        <dbReference type="SAM" id="SignalP"/>
    </source>
</evidence>
<protein>
    <submittedName>
        <fullName evidence="2">Uncharacterized protein</fullName>
    </submittedName>
</protein>
<keyword evidence="1" id="KW-0732">Signal</keyword>
<proteinExistence type="predicted"/>
<dbReference type="Proteomes" id="UP000747399">
    <property type="component" value="Unassembled WGS sequence"/>
</dbReference>
<feature type="signal peptide" evidence="1">
    <location>
        <begin position="1"/>
        <end position="27"/>
    </location>
</feature>
<feature type="chain" id="PRO_5035226242" evidence="1">
    <location>
        <begin position="28"/>
        <end position="404"/>
    </location>
</feature>
<dbReference type="AlphaFoldDB" id="A0A8J4BJK5"/>